<dbReference type="SUPFAM" id="SSF47413">
    <property type="entry name" value="lambda repressor-like DNA-binding domains"/>
    <property type="match status" value="1"/>
</dbReference>
<evidence type="ECO:0000313" key="2">
    <source>
        <dbReference type="Proteomes" id="UP000477722"/>
    </source>
</evidence>
<dbReference type="EMBL" id="JAAKZZ010000053">
    <property type="protein sequence ID" value="NGO68330.1"/>
    <property type="molecule type" value="Genomic_DNA"/>
</dbReference>
<gene>
    <name evidence="1" type="ORF">G5C65_08175</name>
</gene>
<dbReference type="Proteomes" id="UP000477722">
    <property type="component" value="Unassembled WGS sequence"/>
</dbReference>
<proteinExistence type="predicted"/>
<sequence>MHRNPNTRLRHLMEEAGWSQAQLAAAVAAVAAERGMRLGCDRSSVSRWLSGTVPRP</sequence>
<dbReference type="AlphaFoldDB" id="A0A6G4WUM2"/>
<dbReference type="Gene3D" id="1.10.260.40">
    <property type="entry name" value="lambda repressor-like DNA-binding domains"/>
    <property type="match status" value="1"/>
</dbReference>
<keyword evidence="2" id="KW-1185">Reference proteome</keyword>
<dbReference type="InterPro" id="IPR010982">
    <property type="entry name" value="Lambda_DNA-bd_dom_sf"/>
</dbReference>
<organism evidence="1 2">
    <name type="scientific">Streptomyces boncukensis</name>
    <dbReference type="NCBI Taxonomy" id="2711219"/>
    <lineage>
        <taxon>Bacteria</taxon>
        <taxon>Bacillati</taxon>
        <taxon>Actinomycetota</taxon>
        <taxon>Actinomycetes</taxon>
        <taxon>Kitasatosporales</taxon>
        <taxon>Streptomycetaceae</taxon>
        <taxon>Streptomyces</taxon>
    </lineage>
</organism>
<dbReference type="Pfam" id="PF13560">
    <property type="entry name" value="HTH_31"/>
    <property type="match status" value="1"/>
</dbReference>
<dbReference type="CDD" id="cd00093">
    <property type="entry name" value="HTH_XRE"/>
    <property type="match status" value="1"/>
</dbReference>
<comment type="caution">
    <text evidence="1">The sequence shown here is derived from an EMBL/GenBank/DDBJ whole genome shotgun (WGS) entry which is preliminary data.</text>
</comment>
<accession>A0A6G4WUM2</accession>
<dbReference type="GO" id="GO:0003677">
    <property type="term" value="F:DNA binding"/>
    <property type="evidence" value="ECO:0007669"/>
    <property type="project" value="InterPro"/>
</dbReference>
<reference evidence="1 2" key="1">
    <citation type="submission" date="2020-02" db="EMBL/GenBank/DDBJ databases">
        <title>Whole-genome analyses of novel actinobacteria.</title>
        <authorList>
            <person name="Sahin N."/>
            <person name="Tatar D."/>
        </authorList>
    </citation>
    <scope>NUCLEOTIDE SEQUENCE [LARGE SCALE GENOMIC DNA]</scope>
    <source>
        <strain evidence="1 2">SB3404</strain>
    </source>
</reference>
<protein>
    <submittedName>
        <fullName evidence="1">Helix-turn-helix transcriptional regulator</fullName>
    </submittedName>
</protein>
<feature type="non-terminal residue" evidence="1">
    <location>
        <position position="56"/>
    </location>
</feature>
<name>A0A6G4WUM2_9ACTN</name>
<dbReference type="InterPro" id="IPR001387">
    <property type="entry name" value="Cro/C1-type_HTH"/>
</dbReference>
<dbReference type="RefSeq" id="WP_165297979.1">
    <property type="nucleotide sequence ID" value="NZ_JAAKZZ010000053.1"/>
</dbReference>
<evidence type="ECO:0000313" key="1">
    <source>
        <dbReference type="EMBL" id="NGO68330.1"/>
    </source>
</evidence>